<proteinExistence type="predicted"/>
<keyword evidence="2" id="KW-0479">Metal-binding</keyword>
<feature type="domain" description="HAT C-terminal dimerisation" evidence="8">
    <location>
        <begin position="60"/>
        <end position="126"/>
    </location>
</feature>
<protein>
    <recommendedName>
        <fullName evidence="11">BED-type domain-containing protein</fullName>
    </recommendedName>
</protein>
<evidence type="ECO:0000256" key="6">
    <source>
        <dbReference type="ARBA" id="ARBA00023242"/>
    </source>
</evidence>
<dbReference type="Pfam" id="PF05699">
    <property type="entry name" value="Dimer_Tnp_hAT"/>
    <property type="match status" value="1"/>
</dbReference>
<evidence type="ECO:0000259" key="8">
    <source>
        <dbReference type="Pfam" id="PF05699"/>
    </source>
</evidence>
<dbReference type="InterPro" id="IPR012337">
    <property type="entry name" value="RNaseH-like_sf"/>
</dbReference>
<feature type="domain" description="BED-type" evidence="7">
    <location>
        <begin position="7"/>
        <end position="45"/>
    </location>
</feature>
<reference evidence="9" key="2">
    <citation type="submission" date="2022-06" db="UniProtKB">
        <authorList>
            <consortium name="EnsemblMetazoa"/>
        </authorList>
    </citation>
    <scope>IDENTIFICATION</scope>
    <source>
        <strain evidence="9">DF5081</strain>
    </source>
</reference>
<keyword evidence="3" id="KW-0863">Zinc-finger</keyword>
<evidence type="ECO:0000256" key="1">
    <source>
        <dbReference type="ARBA" id="ARBA00004123"/>
    </source>
</evidence>
<keyword evidence="4" id="KW-0862">Zinc</keyword>
<evidence type="ECO:0000256" key="2">
    <source>
        <dbReference type="ARBA" id="ARBA00022723"/>
    </source>
</evidence>
<dbReference type="SMART" id="SM00614">
    <property type="entry name" value="ZnF_BED"/>
    <property type="match status" value="1"/>
</dbReference>
<dbReference type="Proteomes" id="UP000005237">
    <property type="component" value="Unassembled WGS sequence"/>
</dbReference>
<dbReference type="Pfam" id="PF02892">
    <property type="entry name" value="zf-BED"/>
    <property type="match status" value="1"/>
</dbReference>
<dbReference type="SUPFAM" id="SSF57667">
    <property type="entry name" value="beta-beta-alpha zinc fingers"/>
    <property type="match status" value="1"/>
</dbReference>
<evidence type="ECO:0000256" key="3">
    <source>
        <dbReference type="ARBA" id="ARBA00022771"/>
    </source>
</evidence>
<keyword evidence="6" id="KW-0539">Nucleus</keyword>
<keyword evidence="5" id="KW-0238">DNA-binding</keyword>
<dbReference type="EnsemblMetazoa" id="CJA15170.1">
    <property type="protein sequence ID" value="CJA15170.1"/>
    <property type="gene ID" value="WBGene00134374"/>
</dbReference>
<reference evidence="10" key="1">
    <citation type="submission" date="2010-08" db="EMBL/GenBank/DDBJ databases">
        <authorList>
            <consortium name="Caenorhabditis japonica Sequencing Consortium"/>
            <person name="Wilson R.K."/>
        </authorList>
    </citation>
    <scope>NUCLEOTIDE SEQUENCE [LARGE SCALE GENOMIC DNA]</scope>
    <source>
        <strain evidence="10">DF5081</strain>
    </source>
</reference>
<dbReference type="GO" id="GO:0008270">
    <property type="term" value="F:zinc ion binding"/>
    <property type="evidence" value="ECO:0007669"/>
    <property type="project" value="UniProtKB-KW"/>
</dbReference>
<dbReference type="InterPro" id="IPR003656">
    <property type="entry name" value="Znf_BED"/>
</dbReference>
<evidence type="ECO:0000256" key="5">
    <source>
        <dbReference type="ARBA" id="ARBA00023125"/>
    </source>
</evidence>
<dbReference type="SUPFAM" id="SSF53098">
    <property type="entry name" value="Ribonuclease H-like"/>
    <property type="match status" value="1"/>
</dbReference>
<evidence type="ECO:0008006" key="11">
    <source>
        <dbReference type="Google" id="ProtNLM"/>
    </source>
</evidence>
<evidence type="ECO:0000259" key="7">
    <source>
        <dbReference type="Pfam" id="PF02892"/>
    </source>
</evidence>
<sequence length="137" mass="15923">MQLKPRSLVWQFFEASSNNDYVRCPVCKDNIKYQGSTTGLKYHLTELVRYRALLTTNRPSFHNPLEFWRGNGRNFDRLSFIAAELLASPASASVSERTFSRCSDFVRQKKRNRAKEETLNSLLTVNELSRLECDPDR</sequence>
<organism evidence="9 10">
    <name type="scientific">Caenorhabditis japonica</name>
    <dbReference type="NCBI Taxonomy" id="281687"/>
    <lineage>
        <taxon>Eukaryota</taxon>
        <taxon>Metazoa</taxon>
        <taxon>Ecdysozoa</taxon>
        <taxon>Nematoda</taxon>
        <taxon>Chromadorea</taxon>
        <taxon>Rhabditida</taxon>
        <taxon>Rhabditina</taxon>
        <taxon>Rhabditomorpha</taxon>
        <taxon>Rhabditoidea</taxon>
        <taxon>Rhabditidae</taxon>
        <taxon>Peloderinae</taxon>
        <taxon>Caenorhabditis</taxon>
    </lineage>
</organism>
<accession>A0A8R1I0V0</accession>
<evidence type="ECO:0000256" key="4">
    <source>
        <dbReference type="ARBA" id="ARBA00022833"/>
    </source>
</evidence>
<dbReference type="AlphaFoldDB" id="A0A8R1I0V0"/>
<dbReference type="InterPro" id="IPR008906">
    <property type="entry name" value="HATC_C_dom"/>
</dbReference>
<dbReference type="GO" id="GO:0003677">
    <property type="term" value="F:DNA binding"/>
    <property type="evidence" value="ECO:0007669"/>
    <property type="project" value="UniProtKB-KW"/>
</dbReference>
<dbReference type="GO" id="GO:0046983">
    <property type="term" value="F:protein dimerization activity"/>
    <property type="evidence" value="ECO:0007669"/>
    <property type="project" value="InterPro"/>
</dbReference>
<dbReference type="GO" id="GO:0005634">
    <property type="term" value="C:nucleus"/>
    <property type="evidence" value="ECO:0007669"/>
    <property type="project" value="UniProtKB-SubCell"/>
</dbReference>
<evidence type="ECO:0000313" key="9">
    <source>
        <dbReference type="EnsemblMetazoa" id="CJA15170.1"/>
    </source>
</evidence>
<keyword evidence="10" id="KW-1185">Reference proteome</keyword>
<comment type="subcellular location">
    <subcellularLocation>
        <location evidence="1">Nucleus</location>
    </subcellularLocation>
</comment>
<evidence type="ECO:0000313" key="10">
    <source>
        <dbReference type="Proteomes" id="UP000005237"/>
    </source>
</evidence>
<dbReference type="InterPro" id="IPR036236">
    <property type="entry name" value="Znf_C2H2_sf"/>
</dbReference>
<name>A0A8R1I0V0_CAEJA</name>